<dbReference type="GO" id="GO:0030030">
    <property type="term" value="P:cell projection organization"/>
    <property type="evidence" value="ECO:0007669"/>
    <property type="project" value="UniProtKB-KW"/>
</dbReference>
<comment type="subunit">
    <text evidence="15">Interacts (via N-terminus) with ATRIP. Interacts with ATM, ATR and MDC1. Interacts with XPA (via N-terminus) upon UV irradiation. Interacts with CEP83, CCDC92, TTBK2, DVL3, NPHP3 and weakly with NPHP4. Interacts with DZIP1.</text>
</comment>
<reference evidence="20 21" key="1">
    <citation type="submission" date="2024-02" db="EMBL/GenBank/DDBJ databases">
        <title>Chromosome-level genome assembly of the Eurasian Minnow (Phoxinus phoxinus).</title>
        <authorList>
            <person name="Oriowo T.O."/>
            <person name="Martin S."/>
            <person name="Stange M."/>
            <person name="Chrysostomakis Y."/>
            <person name="Brown T."/>
            <person name="Winkler S."/>
            <person name="Kukowka S."/>
            <person name="Myers E.W."/>
            <person name="Bohne A."/>
        </authorList>
    </citation>
    <scope>NUCLEOTIDE SEQUENCE [LARGE SCALE GENOMIC DNA]</scope>
    <source>
        <strain evidence="20">ZFMK-TIS-60720</strain>
        <tissue evidence="20">Whole Organism</tissue>
    </source>
</reference>
<feature type="compositionally biased region" description="Basic and acidic residues" evidence="18">
    <location>
        <begin position="572"/>
        <end position="581"/>
    </location>
</feature>
<comment type="caution">
    <text evidence="20">The sequence shown here is derived from an EMBL/GenBank/DDBJ whole genome shotgun (WGS) entry which is preliminary data.</text>
</comment>
<dbReference type="PANTHER" id="PTHR21715:SF0">
    <property type="entry name" value="RH04127P"/>
    <property type="match status" value="1"/>
</dbReference>
<feature type="region of interest" description="Disordered" evidence="18">
    <location>
        <begin position="1063"/>
        <end position="1110"/>
    </location>
</feature>
<feature type="compositionally biased region" description="Basic and acidic residues" evidence="18">
    <location>
        <begin position="590"/>
        <end position="707"/>
    </location>
</feature>
<feature type="region of interest" description="Disordered" evidence="18">
    <location>
        <begin position="1325"/>
        <end position="1345"/>
    </location>
</feature>
<accession>A0AAN9DE20</accession>
<comment type="function">
    <text evidence="14">Plays a role in microtubule organization and/or maintenance for the formation of primary cilia (PC), a microtubule-based structure that protrudes from the surface of epithelial cells. Plays a critical role in G2/M checkpoint and nuclear divisions. A key player in the DNA damage-activated ATR/ATM signaling cascade since it is required for the proper phosphorylation of H2AX, RPA, CHEK2 and CHEK1. Plays a critical role in chromosome segregation, acting as a mediator required for the maintenance of genomic stability through modulation of MDC1, RPA and CHEK1.</text>
</comment>
<feature type="compositionally biased region" description="Basic and acidic residues" evidence="18">
    <location>
        <begin position="372"/>
        <end position="417"/>
    </location>
</feature>
<dbReference type="SUPFAM" id="SSF51045">
    <property type="entry name" value="WW domain"/>
    <property type="match status" value="1"/>
</dbReference>
<feature type="compositionally biased region" description="Polar residues" evidence="18">
    <location>
        <begin position="1325"/>
        <end position="1344"/>
    </location>
</feature>
<dbReference type="InterPro" id="IPR001202">
    <property type="entry name" value="WW_dom"/>
</dbReference>
<feature type="domain" description="WW" evidence="19">
    <location>
        <begin position="56"/>
        <end position="89"/>
    </location>
</feature>
<feature type="compositionally biased region" description="Low complexity" evidence="18">
    <location>
        <begin position="183"/>
        <end position="192"/>
    </location>
</feature>
<keyword evidence="4" id="KW-0597">Phosphoprotein</keyword>
<evidence type="ECO:0000256" key="2">
    <source>
        <dbReference type="ARBA" id="ARBA00004123"/>
    </source>
</evidence>
<feature type="compositionally biased region" description="Basic and acidic residues" evidence="18">
    <location>
        <begin position="311"/>
        <end position="361"/>
    </location>
</feature>
<organism evidence="20 21">
    <name type="scientific">Phoxinus phoxinus</name>
    <name type="common">Eurasian minnow</name>
    <dbReference type="NCBI Taxonomy" id="58324"/>
    <lineage>
        <taxon>Eukaryota</taxon>
        <taxon>Metazoa</taxon>
        <taxon>Chordata</taxon>
        <taxon>Craniata</taxon>
        <taxon>Vertebrata</taxon>
        <taxon>Euteleostomi</taxon>
        <taxon>Actinopterygii</taxon>
        <taxon>Neopterygii</taxon>
        <taxon>Teleostei</taxon>
        <taxon>Ostariophysi</taxon>
        <taxon>Cypriniformes</taxon>
        <taxon>Leuciscidae</taxon>
        <taxon>Phoxininae</taxon>
        <taxon>Phoxinus</taxon>
    </lineage>
</organism>
<evidence type="ECO:0000256" key="15">
    <source>
        <dbReference type="ARBA" id="ARBA00061715"/>
    </source>
</evidence>
<feature type="region of interest" description="Disordered" evidence="18">
    <location>
        <begin position="227"/>
        <end position="481"/>
    </location>
</feature>
<evidence type="ECO:0000313" key="21">
    <source>
        <dbReference type="Proteomes" id="UP001364617"/>
    </source>
</evidence>
<keyword evidence="21" id="KW-1185">Reference proteome</keyword>
<dbReference type="GO" id="GO:0051301">
    <property type="term" value="P:cell division"/>
    <property type="evidence" value="ECO:0007669"/>
    <property type="project" value="UniProtKB-KW"/>
</dbReference>
<keyword evidence="9 17" id="KW-0175">Coiled coil</keyword>
<keyword evidence="13" id="KW-0131">Cell cycle</keyword>
<feature type="compositionally biased region" description="Basic and acidic residues" evidence="18">
    <location>
        <begin position="816"/>
        <end position="829"/>
    </location>
</feature>
<evidence type="ECO:0000256" key="1">
    <source>
        <dbReference type="ARBA" id="ARBA00004114"/>
    </source>
</evidence>
<feature type="region of interest" description="Disordered" evidence="18">
    <location>
        <begin position="756"/>
        <end position="858"/>
    </location>
</feature>
<evidence type="ECO:0000259" key="19">
    <source>
        <dbReference type="PROSITE" id="PS50020"/>
    </source>
</evidence>
<evidence type="ECO:0000256" key="14">
    <source>
        <dbReference type="ARBA" id="ARBA00056906"/>
    </source>
</evidence>
<dbReference type="PROSITE" id="PS50020">
    <property type="entry name" value="WW_DOMAIN_2"/>
    <property type="match status" value="1"/>
</dbReference>
<feature type="compositionally biased region" description="Basic and acidic residues" evidence="18">
    <location>
        <begin position="774"/>
        <end position="809"/>
    </location>
</feature>
<evidence type="ECO:0000256" key="17">
    <source>
        <dbReference type="SAM" id="Coils"/>
    </source>
</evidence>
<proteinExistence type="predicted"/>
<keyword evidence="6" id="KW-0227">DNA damage</keyword>
<evidence type="ECO:0000256" key="12">
    <source>
        <dbReference type="ARBA" id="ARBA00023242"/>
    </source>
</evidence>
<dbReference type="FunFam" id="3.30.1470.10:FF:000001">
    <property type="entry name" value="Centrosomal protein of 164 kDa"/>
    <property type="match status" value="1"/>
</dbReference>
<dbReference type="EMBL" id="JAYKXH010000004">
    <property type="protein sequence ID" value="KAK7171362.1"/>
    <property type="molecule type" value="Genomic_DNA"/>
</dbReference>
<evidence type="ECO:0000256" key="16">
    <source>
        <dbReference type="ARBA" id="ARBA00067900"/>
    </source>
</evidence>
<dbReference type="PROSITE" id="PS01159">
    <property type="entry name" value="WW_DOMAIN_1"/>
    <property type="match status" value="1"/>
</dbReference>
<dbReference type="InterPro" id="IPR036020">
    <property type="entry name" value="WW_dom_sf"/>
</dbReference>
<dbReference type="GO" id="GO:0005814">
    <property type="term" value="C:centriole"/>
    <property type="evidence" value="ECO:0007669"/>
    <property type="project" value="UniProtKB-SubCell"/>
</dbReference>
<dbReference type="Pfam" id="PF00397">
    <property type="entry name" value="WW"/>
    <property type="match status" value="1"/>
</dbReference>
<dbReference type="Proteomes" id="UP001364617">
    <property type="component" value="Unassembled WGS sequence"/>
</dbReference>
<keyword evidence="8" id="KW-0970">Cilium biogenesis/degradation</keyword>
<evidence type="ECO:0000256" key="6">
    <source>
        <dbReference type="ARBA" id="ARBA00022763"/>
    </source>
</evidence>
<evidence type="ECO:0000256" key="8">
    <source>
        <dbReference type="ARBA" id="ARBA00022794"/>
    </source>
</evidence>
<keyword evidence="11" id="KW-0206">Cytoskeleton</keyword>
<name>A0AAN9DE20_9TELE</name>
<evidence type="ECO:0000256" key="7">
    <source>
        <dbReference type="ARBA" id="ARBA00022776"/>
    </source>
</evidence>
<feature type="region of interest" description="Disordered" evidence="18">
    <location>
        <begin position="537"/>
        <end position="707"/>
    </location>
</feature>
<keyword evidence="5" id="KW-0132">Cell division</keyword>
<comment type="subcellular location">
    <subcellularLocation>
        <location evidence="1">Cytoplasm</location>
        <location evidence="1">Cytoskeleton</location>
        <location evidence="1">Microtubule organizing center</location>
        <location evidence="1">Centrosome</location>
        <location evidence="1">Centriole</location>
    </subcellularLocation>
    <subcellularLocation>
        <location evidence="2">Nucleus</location>
    </subcellularLocation>
</comment>
<keyword evidence="10" id="KW-0234">DNA repair</keyword>
<evidence type="ECO:0000256" key="11">
    <source>
        <dbReference type="ARBA" id="ARBA00023212"/>
    </source>
</evidence>
<dbReference type="GO" id="GO:0005634">
    <property type="term" value="C:nucleus"/>
    <property type="evidence" value="ECO:0007669"/>
    <property type="project" value="UniProtKB-SubCell"/>
</dbReference>
<evidence type="ECO:0000256" key="4">
    <source>
        <dbReference type="ARBA" id="ARBA00022553"/>
    </source>
</evidence>
<evidence type="ECO:0000256" key="3">
    <source>
        <dbReference type="ARBA" id="ARBA00022490"/>
    </source>
</evidence>
<dbReference type="SMART" id="SM00456">
    <property type="entry name" value="WW"/>
    <property type="match status" value="1"/>
</dbReference>
<feature type="compositionally biased region" description="Basic and acidic residues" evidence="18">
    <location>
        <begin position="1022"/>
        <end position="1047"/>
    </location>
</feature>
<dbReference type="GO" id="GO:0006281">
    <property type="term" value="P:DNA repair"/>
    <property type="evidence" value="ECO:0007669"/>
    <property type="project" value="UniProtKB-KW"/>
</dbReference>
<feature type="compositionally biased region" description="Basic residues" evidence="18">
    <location>
        <begin position="122"/>
        <end position="134"/>
    </location>
</feature>
<keyword evidence="3" id="KW-0963">Cytoplasm</keyword>
<feature type="compositionally biased region" description="Acidic residues" evidence="18">
    <location>
        <begin position="362"/>
        <end position="371"/>
    </location>
</feature>
<protein>
    <recommendedName>
        <fullName evidence="16">Centrosomal protein of 164 kDa</fullName>
    </recommendedName>
</protein>
<evidence type="ECO:0000313" key="20">
    <source>
        <dbReference type="EMBL" id="KAK7171362.1"/>
    </source>
</evidence>
<feature type="region of interest" description="Disordered" evidence="18">
    <location>
        <begin position="1022"/>
        <end position="1050"/>
    </location>
</feature>
<evidence type="ECO:0000256" key="18">
    <source>
        <dbReference type="SAM" id="MobiDB-lite"/>
    </source>
</evidence>
<dbReference type="Gene3D" id="3.30.1470.10">
    <property type="entry name" value="Photosystem I PsaD, reaction center subunit II"/>
    <property type="match status" value="1"/>
</dbReference>
<keyword evidence="7" id="KW-0498">Mitosis</keyword>
<evidence type="ECO:0000256" key="10">
    <source>
        <dbReference type="ARBA" id="ARBA00023204"/>
    </source>
</evidence>
<feature type="region of interest" description="Disordered" evidence="18">
    <location>
        <begin position="100"/>
        <end position="153"/>
    </location>
</feature>
<keyword evidence="12" id="KW-0539">Nucleus</keyword>
<dbReference type="PANTHER" id="PTHR21715">
    <property type="entry name" value="RH04127P"/>
    <property type="match status" value="1"/>
</dbReference>
<evidence type="ECO:0000256" key="5">
    <source>
        <dbReference type="ARBA" id="ARBA00022618"/>
    </source>
</evidence>
<feature type="coiled-coil region" evidence="17">
    <location>
        <begin position="1181"/>
        <end position="1208"/>
    </location>
</feature>
<feature type="region of interest" description="Disordered" evidence="18">
    <location>
        <begin position="182"/>
        <end position="212"/>
    </location>
</feature>
<dbReference type="InterPro" id="IPR053233">
    <property type="entry name" value="ABRA-related"/>
</dbReference>
<gene>
    <name evidence="20" type="ORF">R3I93_003843</name>
</gene>
<sequence>MATTGLRIGDQLVLEEDYDENYIPSEQEIHEYAAEIGIDPQREPELLWLAREGMVAPLPDEWKPCQDITGEVYYFNFSTGQSTWDHPCDEQYRQLVVQERERTQHSRAAPPAASAAVGKDKEKKKKKDKKKKEKKKDPEGVRAPGMLAPLAPLRGLSEAPVAPLRGSLGVSSGLQPLMTSLGSVVSSSTAVRSAEEDEDISEEERPRDSAGLLKNLHLDLDALGAGLQYEDSEVSGTVPPEERTEPELQDLALSRDHTPDPPSEDSLRGRLLPSTAASCPLTSDAAAGDQPLIEGMSVQEEKQSDEEIDEQIERFSQTEERTEEQRDQTESEDDENKRREERDETRRQEKDSEVEAERSVSCEEEEEEEERLSEHREREEKEHDTQSDRDSEEIERFQKDSPQIEKGKEQRQEKGEINSEEEVERSVSHMEEEERLSEHGETEEDEQRVSEGREISDTQSDRDSEEIERFQKDSPQMTLFKTGKFVPQWNPVCSEESEAGEAAAASLSSADDVQAGFHSKLSEKVFDLLDLMPAVDRKEEEGEGDVDSCVDVSVSADRRLQSRSDASSPADDISRASHDQRPPTARGRTHTSDQEKRREAQEDEEQREHDEEERNRLMEEEKKNRLMEEEKNRLMEEEKKNRLMEEEKNRLKEEEKNRLKEEEKNRLKEEEKNRLKEEEKNRLMEEENRREAQEDEEQRKCDEEEKNRLMEEEKNRLRLQLLRQALMKDEEDEERRMKEESAEQLRVLKEQILKNRRDEEERLNNDTHTQLQKLRSENEVRLQELRSELEAEQERAETQRRRGLERLGEELEEELQAERRRLQENKEEQLTSIRTQAKLRDTQKNSRSPRPEQPLAEYQRELTDVLQEVREEVERDHRKKLEQLKEEHRHELQNLRETHLEQESRERERLLNSLQEERDTLMSTHTTQLHKLQHTLDTQLQEIRRTHSLKEAALQEWMERLDIQTKELQTQEAELQSKASELKKRRQQLCEEEDDIQRGLESLPRLLKERDELHEELQRMRADLQRERQERERQREENSRMMEERQQLETSVTLLQDRCEQLSSRVSELEHSGGTQREEEQQKKKSERKSESGLRLEDLEASHLRSADASDASVDEYVVRQYMWNESVSLLRARRFLERQSVQVSDRQAALRAAHSSLKDPSSGTSTHQLYHNLQQEVRDLAELRETLHRGQTLLKEKEEKLNQLETSLTEEVSCEDAERSADRKVTFDVTDSEMSSIYSPEGTVPVKVQQLADSLQLISGQLNSVLGALGSLTHKQAPPTLATPLPPRPSWAWPVNSSPSLSNGLAHRPTDSLQNRWSGLSTETSRSHMTYSGYTPPSLSSLRPSAEVDGQRLQGLIEGNKRWLEAQRKNRNIPLFPNLRTGSSGGGGLVQLSLDDNNQIKVHHY</sequence>
<dbReference type="CDD" id="cd00201">
    <property type="entry name" value="WW"/>
    <property type="match status" value="1"/>
</dbReference>
<feature type="compositionally biased region" description="Basic and acidic residues" evidence="18">
    <location>
        <begin position="756"/>
        <end position="765"/>
    </location>
</feature>
<feature type="compositionally biased region" description="Basic and acidic residues" evidence="18">
    <location>
        <begin position="424"/>
        <end position="440"/>
    </location>
</feature>
<evidence type="ECO:0000256" key="9">
    <source>
        <dbReference type="ARBA" id="ARBA00023054"/>
    </source>
</evidence>
<feature type="compositionally biased region" description="Basic and acidic residues" evidence="18">
    <location>
        <begin position="1067"/>
        <end position="1108"/>
    </location>
</feature>
<feature type="compositionally biased region" description="Basic and acidic residues" evidence="18">
    <location>
        <begin position="447"/>
        <end position="472"/>
    </location>
</feature>
<evidence type="ECO:0000256" key="13">
    <source>
        <dbReference type="ARBA" id="ARBA00023306"/>
    </source>
</evidence>
<dbReference type="GO" id="GO:0097539">
    <property type="term" value="C:ciliary transition fiber"/>
    <property type="evidence" value="ECO:0007669"/>
    <property type="project" value="UniProtKB-ARBA"/>
</dbReference>